<name>A0A8C6QQ45_NANGA</name>
<accession>A0A8C6QQ45</accession>
<comment type="similarity">
    <text evidence="2">Belongs to the MS4A family.</text>
</comment>
<dbReference type="PANTHER" id="PTHR23320:SF155">
    <property type="entry name" value="MEMBRANE-SPANNING 4-DOMAINS SUBFAMILY A MEMBER 8"/>
    <property type="match status" value="1"/>
</dbReference>
<dbReference type="OMA" id="QLVCCQH"/>
<evidence type="ECO:0000256" key="5">
    <source>
        <dbReference type="ARBA" id="ARBA00023136"/>
    </source>
</evidence>
<dbReference type="InterPro" id="IPR030417">
    <property type="entry name" value="MS4A"/>
</dbReference>
<dbReference type="Proteomes" id="UP000694381">
    <property type="component" value="Unassembled WGS sequence"/>
</dbReference>
<keyword evidence="3 6" id="KW-0812">Transmembrane</keyword>
<reference evidence="7" key="1">
    <citation type="submission" date="2025-08" db="UniProtKB">
        <authorList>
            <consortium name="Ensembl"/>
        </authorList>
    </citation>
    <scope>IDENTIFICATION</scope>
</reference>
<reference evidence="7" key="2">
    <citation type="submission" date="2025-09" db="UniProtKB">
        <authorList>
            <consortium name="Ensembl"/>
        </authorList>
    </citation>
    <scope>IDENTIFICATION</scope>
</reference>
<dbReference type="AlphaFoldDB" id="A0A8C6QQ45"/>
<keyword evidence="5 6" id="KW-0472">Membrane</keyword>
<protein>
    <submittedName>
        <fullName evidence="7">Membrane-spanning 4-domains, subfamily A, member 8A</fullName>
    </submittedName>
</protein>
<organism evidence="7 8">
    <name type="scientific">Nannospalax galili</name>
    <name type="common">Northern Israeli blind subterranean mole rat</name>
    <name type="synonym">Spalax galili</name>
    <dbReference type="NCBI Taxonomy" id="1026970"/>
    <lineage>
        <taxon>Eukaryota</taxon>
        <taxon>Metazoa</taxon>
        <taxon>Chordata</taxon>
        <taxon>Craniata</taxon>
        <taxon>Vertebrata</taxon>
        <taxon>Euteleostomi</taxon>
        <taxon>Mammalia</taxon>
        <taxon>Eutheria</taxon>
        <taxon>Euarchontoglires</taxon>
        <taxon>Glires</taxon>
        <taxon>Rodentia</taxon>
        <taxon>Myomorpha</taxon>
        <taxon>Muroidea</taxon>
        <taxon>Spalacidae</taxon>
        <taxon>Spalacinae</taxon>
        <taxon>Nannospalax</taxon>
    </lineage>
</organism>
<dbReference type="Pfam" id="PF04103">
    <property type="entry name" value="CD20"/>
    <property type="match status" value="1"/>
</dbReference>
<feature type="transmembrane region" description="Helical" evidence="6">
    <location>
        <begin position="132"/>
        <end position="154"/>
    </location>
</feature>
<evidence type="ECO:0000256" key="1">
    <source>
        <dbReference type="ARBA" id="ARBA00004141"/>
    </source>
</evidence>
<comment type="subcellular location">
    <subcellularLocation>
        <location evidence="1">Membrane</location>
        <topology evidence="1">Multi-pass membrane protein</topology>
    </subcellularLocation>
</comment>
<sequence>MNSMTSPGPMANSVCVVVPHNSYPVMPGAVPQVPLYSNNQPQIHLVPGNPPGLMPTVNELPAIQILISLIHLGLGSITLMVLSESYIPVSLYRGFPFWGGIWFIISESLSVAAENQPNSSCVLNGSVDLNTFRAICSAVGVILFITDLSLIRIYSDPGYYPNQSSRSMVSVLLHQKSLLWLRPAVSQSHMHLLCAFVFQMGVVIPNVYAENPPVFPEPPNPLPRYSSVVQGSR</sequence>
<evidence type="ECO:0000256" key="4">
    <source>
        <dbReference type="ARBA" id="ARBA00022989"/>
    </source>
</evidence>
<keyword evidence="4 6" id="KW-1133">Transmembrane helix</keyword>
<evidence type="ECO:0000313" key="8">
    <source>
        <dbReference type="Proteomes" id="UP000694381"/>
    </source>
</evidence>
<dbReference type="InterPro" id="IPR007237">
    <property type="entry name" value="CD20-like"/>
</dbReference>
<evidence type="ECO:0000256" key="2">
    <source>
        <dbReference type="ARBA" id="ARBA00009565"/>
    </source>
</evidence>
<gene>
    <name evidence="7" type="primary">Ms4a8</name>
</gene>
<feature type="transmembrane region" description="Helical" evidence="6">
    <location>
        <begin position="62"/>
        <end position="82"/>
    </location>
</feature>
<dbReference type="Ensembl" id="ENSNGAT00000011930.1">
    <property type="protein sequence ID" value="ENSNGAP00000006652.1"/>
    <property type="gene ID" value="ENSNGAG00000009943.1"/>
</dbReference>
<evidence type="ECO:0000256" key="6">
    <source>
        <dbReference type="SAM" id="Phobius"/>
    </source>
</evidence>
<proteinExistence type="inferred from homology"/>
<keyword evidence="8" id="KW-1185">Reference proteome</keyword>
<evidence type="ECO:0000313" key="7">
    <source>
        <dbReference type="Ensembl" id="ENSNGAP00000006652.1"/>
    </source>
</evidence>
<dbReference type="GO" id="GO:0005886">
    <property type="term" value="C:plasma membrane"/>
    <property type="evidence" value="ECO:0007669"/>
    <property type="project" value="Ensembl"/>
</dbReference>
<dbReference type="GO" id="GO:0007166">
    <property type="term" value="P:cell surface receptor signaling pathway"/>
    <property type="evidence" value="ECO:0007669"/>
    <property type="project" value="TreeGrafter"/>
</dbReference>
<dbReference type="PANTHER" id="PTHR23320">
    <property type="entry name" value="MEMBRANE-SPANNING 4-DOMAINS SUBFAMILY A MS4A -RELATED"/>
    <property type="match status" value="1"/>
</dbReference>
<dbReference type="GeneTree" id="ENSGT00940000162329"/>
<evidence type="ECO:0000256" key="3">
    <source>
        <dbReference type="ARBA" id="ARBA00022692"/>
    </source>
</evidence>
<feature type="transmembrane region" description="Helical" evidence="6">
    <location>
        <begin position="94"/>
        <end position="112"/>
    </location>
</feature>